<comment type="caution">
    <text evidence="8">The sequence shown here is derived from an EMBL/GenBank/DDBJ whole genome shotgun (WGS) entry which is preliminary data.</text>
</comment>
<gene>
    <name evidence="8" type="ORF">BA92_01205</name>
    <name evidence="7" type="ORF">IE90_06135</name>
</gene>
<dbReference type="InterPro" id="IPR004134">
    <property type="entry name" value="Peptidase_C1B"/>
</dbReference>
<accession>A0A0C3RI68</accession>
<name>A0A0C3RI68_9PORP</name>
<evidence type="ECO:0000256" key="2">
    <source>
        <dbReference type="ARBA" id="ARBA00022801"/>
    </source>
</evidence>
<feature type="chain" id="PRO_5002169458" description="Aminopeptidase" evidence="6">
    <location>
        <begin position="22"/>
        <end position="399"/>
    </location>
</feature>
<keyword evidence="3 4" id="KW-0788">Thiol protease</keyword>
<evidence type="ECO:0000313" key="8">
    <source>
        <dbReference type="EMBL" id="KIO47096.1"/>
    </source>
</evidence>
<dbReference type="GO" id="GO:0009636">
    <property type="term" value="P:response to toxic substance"/>
    <property type="evidence" value="ECO:0007669"/>
    <property type="project" value="TreeGrafter"/>
</dbReference>
<reference evidence="7 9" key="2">
    <citation type="submission" date="2014-07" db="EMBL/GenBank/DDBJ databases">
        <title>Porphyromonadaceae bacterium OUH 334697 = ATCC BAA-2682 = DSM 28341 draft genome.</title>
        <authorList>
            <person name="Sydenham T.V."/>
            <person name="Hasman H."/>
            <person name="Justesen U.S."/>
        </authorList>
    </citation>
    <scope>NUCLEOTIDE SEQUENCE [LARGE SCALE GENOMIC DNA]</scope>
    <source>
        <strain evidence="7 9">OUH 334697</strain>
    </source>
</reference>
<evidence type="ECO:0000256" key="5">
    <source>
        <dbReference type="PIRSR" id="PIRSR005700-1"/>
    </source>
</evidence>
<feature type="active site" evidence="5">
    <location>
        <position position="53"/>
    </location>
</feature>
<evidence type="ECO:0000313" key="9">
    <source>
        <dbReference type="Proteomes" id="UP000031937"/>
    </source>
</evidence>
<dbReference type="InterPro" id="IPR038765">
    <property type="entry name" value="Papain-like_cys_pep_sf"/>
</dbReference>
<dbReference type="GO" id="GO:0070005">
    <property type="term" value="F:cysteine-type aminopeptidase activity"/>
    <property type="evidence" value="ECO:0007669"/>
    <property type="project" value="InterPro"/>
</dbReference>
<keyword evidence="1 4" id="KW-0645">Protease</keyword>
<evidence type="ECO:0000256" key="3">
    <source>
        <dbReference type="ARBA" id="ARBA00022807"/>
    </source>
</evidence>
<dbReference type="PIRSF" id="PIRSF005700">
    <property type="entry name" value="PepC"/>
    <property type="match status" value="1"/>
</dbReference>
<dbReference type="PANTHER" id="PTHR10363:SF2">
    <property type="entry name" value="BLEOMYCIN HYDROLASE"/>
    <property type="match status" value="1"/>
</dbReference>
<evidence type="ECO:0000313" key="10">
    <source>
        <dbReference type="Proteomes" id="UP000031980"/>
    </source>
</evidence>
<dbReference type="Gene3D" id="3.90.70.10">
    <property type="entry name" value="Cysteine proteinases"/>
    <property type="match status" value="1"/>
</dbReference>
<dbReference type="Pfam" id="PF03051">
    <property type="entry name" value="Peptidase_C1_2"/>
    <property type="match status" value="1"/>
</dbReference>
<organism evidence="8 10">
    <name type="scientific">Sanguibacteroides justesenii</name>
    <dbReference type="NCBI Taxonomy" id="1547597"/>
    <lineage>
        <taxon>Bacteria</taxon>
        <taxon>Pseudomonadati</taxon>
        <taxon>Bacteroidota</taxon>
        <taxon>Bacteroidia</taxon>
        <taxon>Bacteroidales</taxon>
        <taxon>Porphyromonadaceae</taxon>
        <taxon>Sanguibacteroides</taxon>
    </lineage>
</organism>
<dbReference type="GO" id="GO:0006508">
    <property type="term" value="P:proteolysis"/>
    <property type="evidence" value="ECO:0007669"/>
    <property type="project" value="UniProtKB-KW"/>
</dbReference>
<keyword evidence="10" id="KW-1185">Reference proteome</keyword>
<dbReference type="RefSeq" id="WP_041502996.1">
    <property type="nucleotide sequence ID" value="NZ_JPIT01000017.1"/>
</dbReference>
<evidence type="ECO:0000256" key="4">
    <source>
        <dbReference type="PIRNR" id="PIRNR005700"/>
    </source>
</evidence>
<dbReference type="Proteomes" id="UP000031980">
    <property type="component" value="Unassembled WGS sequence"/>
</dbReference>
<dbReference type="EMBL" id="JPIT01000017">
    <property type="protein sequence ID" value="KIO46027.1"/>
    <property type="molecule type" value="Genomic_DNA"/>
</dbReference>
<evidence type="ECO:0000313" key="7">
    <source>
        <dbReference type="EMBL" id="KIO46027.1"/>
    </source>
</evidence>
<evidence type="ECO:0000256" key="6">
    <source>
        <dbReference type="SAM" id="SignalP"/>
    </source>
</evidence>
<dbReference type="AlphaFoldDB" id="A0A0C3RI68"/>
<reference evidence="8 10" key="1">
    <citation type="submission" date="2014-07" db="EMBL/GenBank/DDBJ databases">
        <title>Porphyromonadaceae bacterium OUH 308042 = ATCC BAA-2681 = DSM 28342 draft genome.</title>
        <authorList>
            <person name="Sydenham T.V."/>
            <person name="Hasman H."/>
            <person name="Justensen U.S."/>
        </authorList>
    </citation>
    <scope>NUCLEOTIDE SEQUENCE [LARGE SCALE GENOMIC DNA]</scope>
    <source>
        <strain evidence="8 10">OUH 308042</strain>
    </source>
</reference>
<dbReference type="SUPFAM" id="SSF54001">
    <property type="entry name" value="Cysteine proteinases"/>
    <property type="match status" value="1"/>
</dbReference>
<keyword evidence="6" id="KW-0732">Signal</keyword>
<evidence type="ECO:0000256" key="1">
    <source>
        <dbReference type="ARBA" id="ARBA00022670"/>
    </source>
</evidence>
<proteinExistence type="inferred from homology"/>
<dbReference type="GO" id="GO:0043418">
    <property type="term" value="P:homocysteine catabolic process"/>
    <property type="evidence" value="ECO:0007669"/>
    <property type="project" value="TreeGrafter"/>
</dbReference>
<comment type="similarity">
    <text evidence="4">Belongs to the peptidase C1 family.</text>
</comment>
<dbReference type="EMBL" id="JPIU01000024">
    <property type="protein sequence ID" value="KIO47096.1"/>
    <property type="molecule type" value="Genomic_DNA"/>
</dbReference>
<feature type="active site" evidence="5">
    <location>
        <position position="355"/>
    </location>
</feature>
<feature type="signal peptide" evidence="6">
    <location>
        <begin position="1"/>
        <end position="21"/>
    </location>
</feature>
<keyword evidence="4 8" id="KW-0031">Aminopeptidase</keyword>
<protein>
    <recommendedName>
        <fullName evidence="4">Aminopeptidase</fullName>
    </recommendedName>
</protein>
<feature type="active site" evidence="5">
    <location>
        <position position="334"/>
    </location>
</feature>
<dbReference type="GO" id="GO:0005737">
    <property type="term" value="C:cytoplasm"/>
    <property type="evidence" value="ECO:0007669"/>
    <property type="project" value="TreeGrafter"/>
</dbReference>
<sequence>MIRKFLLMAVIVFTGATMLLAQKQGGPRSGYQFETIADLKTTPVKDQQSVGTCWDYAALSFLESELLRMGKPEYDLSELFVAKNTYYEKGIRYIQFHGSNNFGEGGQAHDVILMIKKYGIVPEEVYTGLQYGRDFHIHGELVEALKGMLDGINKNPNRRLTPVWPKAYESIIDTYLGATPEKFTYKGKEYTPKTFEASLGLNLDDYVEITSFQEFPFYTQVVLPIPDNWAHGVYYNLPIDELIEIMNNSLKKGYTVCWDGDVSHNSFNHGAGLAILPTDEPSEMINAEIDKWQTLSEKERKSKMSSFEEPVPEMRIDDSKRQFRFDNRQTTDDHLMHITGLLKDQNGTLYYKTKNSWNADSNPFGGYLYMSEPYCRLQTVAIMVHKDAIPKAIRKKLGL</sequence>
<dbReference type="PANTHER" id="PTHR10363">
    <property type="entry name" value="BLEOMYCIN HYDROLASE"/>
    <property type="match status" value="1"/>
</dbReference>
<dbReference type="Proteomes" id="UP000031937">
    <property type="component" value="Unassembled WGS sequence"/>
</dbReference>
<keyword evidence="2 4" id="KW-0378">Hydrolase</keyword>